<organism evidence="2">
    <name type="scientific">Menopon gallinae</name>
    <name type="common">poultry shaft louse</name>
    <dbReference type="NCBI Taxonomy" id="328185"/>
    <lineage>
        <taxon>Eukaryota</taxon>
        <taxon>Metazoa</taxon>
        <taxon>Ecdysozoa</taxon>
        <taxon>Arthropoda</taxon>
        <taxon>Hexapoda</taxon>
        <taxon>Insecta</taxon>
        <taxon>Pterygota</taxon>
        <taxon>Neoptera</taxon>
        <taxon>Paraneoptera</taxon>
        <taxon>Psocodea</taxon>
        <taxon>Troctomorpha</taxon>
        <taxon>Phthiraptera</taxon>
        <taxon>Amblycera</taxon>
        <taxon>Menoponidae</taxon>
        <taxon>Menopon</taxon>
    </lineage>
</organism>
<accession>A0AAW2HJF6</accession>
<feature type="compositionally biased region" description="Acidic residues" evidence="1">
    <location>
        <begin position="176"/>
        <end position="190"/>
    </location>
</feature>
<sequence length="442" mass="50799">MTGNTPSVKTDWHHKWCTLKNIYIHEVVKGPLYRPMVAIPLSNTHVEHATQCECAGKVKEFYVQKGIPDPQEDVWILKEELKRGRSSAEAYPKRDADITNSLRRKYCVYLGQGIPDPWKTKIMLDNGRDEGPSRGMMRGLFNFERINCPECGAQITILCLKEEGEEKDEHVQKNCEDEDDDDDDDDDEDVKPEKPTKHKVEFKDACVETDQCSNATIHETESSHHKHKVHETESIMHKPRICETESTHSKVKLTEKEEPNCKSASQITCNYPILKVGSAYKKESQISNLSQGCPAHNKTPPLVQSQNSCNIGSPSPTVIPHVLSSIRRKDLSDTNRSAQIQTVNNQSPVLPFVYNNTNCPCHQQLIGFEEKNDHFMEMKLVCAKCEMTKEEKRRKKKKRKHKKKGDLLLIYIFYCIHPRLNHISHINQYPCCIYISVKIYEI</sequence>
<evidence type="ECO:0000313" key="2">
    <source>
        <dbReference type="EMBL" id="KAL0269874.1"/>
    </source>
</evidence>
<feature type="region of interest" description="Disordered" evidence="1">
    <location>
        <begin position="170"/>
        <end position="197"/>
    </location>
</feature>
<reference evidence="2" key="1">
    <citation type="journal article" date="2024" name="Gigascience">
        <title>Chromosome-level genome of the poultry shaft louse Menopon gallinae provides insight into the host-switching and adaptive evolution of parasitic lice.</title>
        <authorList>
            <person name="Xu Y."/>
            <person name="Ma L."/>
            <person name="Liu S."/>
            <person name="Liang Y."/>
            <person name="Liu Q."/>
            <person name="He Z."/>
            <person name="Tian L."/>
            <person name="Duan Y."/>
            <person name="Cai W."/>
            <person name="Li H."/>
            <person name="Song F."/>
        </authorList>
    </citation>
    <scope>NUCLEOTIDE SEQUENCE</scope>
    <source>
        <strain evidence="2">Cailab_2023a</strain>
    </source>
</reference>
<comment type="caution">
    <text evidence="2">The sequence shown here is derived from an EMBL/GenBank/DDBJ whole genome shotgun (WGS) entry which is preliminary data.</text>
</comment>
<gene>
    <name evidence="2" type="ORF">PYX00_007463</name>
</gene>
<dbReference type="AlphaFoldDB" id="A0AAW2HJF6"/>
<dbReference type="EMBL" id="JARGDH010000004">
    <property type="protein sequence ID" value="KAL0269874.1"/>
    <property type="molecule type" value="Genomic_DNA"/>
</dbReference>
<evidence type="ECO:0000256" key="1">
    <source>
        <dbReference type="SAM" id="MobiDB-lite"/>
    </source>
</evidence>
<proteinExistence type="predicted"/>
<name>A0AAW2HJF6_9NEOP</name>
<protein>
    <submittedName>
        <fullName evidence="2">Uncharacterized protein</fullName>
    </submittedName>
</protein>